<gene>
    <name evidence="7" type="ORF">RSA13_11195</name>
</gene>
<dbReference type="InterPro" id="IPR000259">
    <property type="entry name" value="Adhesion_dom_fimbrial"/>
</dbReference>
<dbReference type="PANTHER" id="PTHR33420:SF12">
    <property type="entry name" value="FIMBRIN-LIKE PROTEIN FIMI-RELATED"/>
    <property type="match status" value="1"/>
</dbReference>
<evidence type="ECO:0000313" key="7">
    <source>
        <dbReference type="EMBL" id="KTS97654.1"/>
    </source>
</evidence>
<feature type="signal peptide" evidence="5">
    <location>
        <begin position="1"/>
        <end position="23"/>
    </location>
</feature>
<dbReference type="Gene3D" id="2.60.40.1090">
    <property type="entry name" value="Fimbrial-type adhesion domain"/>
    <property type="match status" value="1"/>
</dbReference>
<evidence type="ECO:0000256" key="1">
    <source>
        <dbReference type="ARBA" id="ARBA00004561"/>
    </source>
</evidence>
<dbReference type="InterPro" id="IPR050263">
    <property type="entry name" value="Bact_Fimbrial_Adh_Pro"/>
</dbReference>
<dbReference type="Proteomes" id="UP000072520">
    <property type="component" value="Unassembled WGS sequence"/>
</dbReference>
<evidence type="ECO:0000256" key="2">
    <source>
        <dbReference type="ARBA" id="ARBA00006671"/>
    </source>
</evidence>
<dbReference type="EMBL" id="LDSI01000014">
    <property type="protein sequence ID" value="KTS97654.1"/>
    <property type="molecule type" value="Genomic_DNA"/>
</dbReference>
<dbReference type="PANTHER" id="PTHR33420">
    <property type="entry name" value="FIMBRIAL SUBUNIT ELFA-RELATED"/>
    <property type="match status" value="1"/>
</dbReference>
<evidence type="ECO:0000256" key="3">
    <source>
        <dbReference type="ARBA" id="ARBA00022729"/>
    </source>
</evidence>
<feature type="chain" id="PRO_5044289563" evidence="5">
    <location>
        <begin position="24"/>
        <end position="341"/>
    </location>
</feature>
<organism evidence="7 8">
    <name type="scientific">Pantoea stewartii</name>
    <dbReference type="NCBI Taxonomy" id="66269"/>
    <lineage>
        <taxon>Bacteria</taxon>
        <taxon>Pseudomonadati</taxon>
        <taxon>Pseudomonadota</taxon>
        <taxon>Gammaproteobacteria</taxon>
        <taxon>Enterobacterales</taxon>
        <taxon>Erwiniaceae</taxon>
        <taxon>Pantoea</taxon>
    </lineage>
</organism>
<dbReference type="GO" id="GO:0009289">
    <property type="term" value="C:pilus"/>
    <property type="evidence" value="ECO:0007669"/>
    <property type="project" value="UniProtKB-SubCell"/>
</dbReference>
<comment type="subcellular location">
    <subcellularLocation>
        <location evidence="1">Fimbrium</location>
    </subcellularLocation>
</comment>
<accession>A0AB34VFG5</accession>
<dbReference type="Gene3D" id="2.60.40.3310">
    <property type="match status" value="1"/>
</dbReference>
<keyword evidence="3 5" id="KW-0732">Signal</keyword>
<protein>
    <submittedName>
        <fullName evidence="7">Fimbrial protein</fullName>
    </submittedName>
</protein>
<evidence type="ECO:0000256" key="5">
    <source>
        <dbReference type="SAM" id="SignalP"/>
    </source>
</evidence>
<dbReference type="SUPFAM" id="SSF49401">
    <property type="entry name" value="Bacterial adhesins"/>
    <property type="match status" value="1"/>
</dbReference>
<feature type="domain" description="Fimbrial-type adhesion" evidence="6">
    <location>
        <begin position="203"/>
        <end position="341"/>
    </location>
</feature>
<keyword evidence="4" id="KW-0281">Fimbrium</keyword>
<evidence type="ECO:0000259" key="6">
    <source>
        <dbReference type="Pfam" id="PF00419"/>
    </source>
</evidence>
<comment type="similarity">
    <text evidence="2">Belongs to the fimbrial protein family.</text>
</comment>
<evidence type="ECO:0000313" key="8">
    <source>
        <dbReference type="Proteomes" id="UP000072520"/>
    </source>
</evidence>
<dbReference type="InterPro" id="IPR008966">
    <property type="entry name" value="Adhesion_dom_sf"/>
</dbReference>
<dbReference type="GO" id="GO:0043709">
    <property type="term" value="P:cell adhesion involved in single-species biofilm formation"/>
    <property type="evidence" value="ECO:0007669"/>
    <property type="project" value="TreeGrafter"/>
</dbReference>
<evidence type="ECO:0000256" key="4">
    <source>
        <dbReference type="ARBA" id="ARBA00023263"/>
    </source>
</evidence>
<reference evidence="7 8" key="1">
    <citation type="journal article" date="2016" name="Front. Microbiol.">
        <title>Genomic Resource of Rice Seed Associated Bacteria.</title>
        <authorList>
            <person name="Midha S."/>
            <person name="Bansal K."/>
            <person name="Sharma S."/>
            <person name="Kumar N."/>
            <person name="Patil P.P."/>
            <person name="Chaudhry V."/>
            <person name="Patil P.B."/>
        </authorList>
    </citation>
    <scope>NUCLEOTIDE SEQUENCE [LARGE SCALE GENOMIC DNA]</scope>
    <source>
        <strain evidence="7 8">RSA13</strain>
    </source>
</reference>
<dbReference type="AlphaFoldDB" id="A0AB34VFG5"/>
<name>A0AB34VFG5_9GAMM</name>
<sequence>MNKRLLIIAIGALLTLTATDVQAYECHRLESSTLLTPGSIRVPTELPIGSLIGSELVSNIVKTFQCSGSSDDSRIEYQELGVKAEGTYVATYDGRRVYSTNVPGLGYAVGMNTTPYLGTCQTPVYVDGRETMGADDTRRACAANGIMTRTPIEAQARVMFYKTALSVGTGYVRSRVVGSFLMRINKSAFVFPNTGIYVAGFNVTNSACTVRNSAISVPMGKVEKRAFNGPGTWPGDGNTRSFSIQLNCNANTRVVLQLDGNVHNAVEGVLNVNGGNGSASGVGVQLLYKNAPLMLSTPISTGTTSTEGAYNIPLQARYYQTGNDITPGTANASATFTLTYQ</sequence>
<comment type="caution">
    <text evidence="7">The sequence shown here is derived from an EMBL/GenBank/DDBJ whole genome shotgun (WGS) entry which is preliminary data.</text>
</comment>
<dbReference type="Pfam" id="PF00419">
    <property type="entry name" value="Fimbrial"/>
    <property type="match status" value="1"/>
</dbReference>
<proteinExistence type="inferred from homology"/>
<dbReference type="RefSeq" id="WP_072209192.1">
    <property type="nucleotide sequence ID" value="NZ_LDSI01000014.1"/>
</dbReference>
<dbReference type="InterPro" id="IPR036937">
    <property type="entry name" value="Adhesion_dom_fimbrial_sf"/>
</dbReference>